<dbReference type="Gene3D" id="1.10.1660.10">
    <property type="match status" value="1"/>
</dbReference>
<evidence type="ECO:0000256" key="3">
    <source>
        <dbReference type="ARBA" id="ARBA00023125"/>
    </source>
</evidence>
<feature type="domain" description="HTH merR-type" evidence="6">
    <location>
        <begin position="1"/>
        <end position="68"/>
    </location>
</feature>
<organism evidence="7 8">
    <name type="scientific">Pseudomonas alkylphenolica</name>
    <dbReference type="NCBI Taxonomy" id="237609"/>
    <lineage>
        <taxon>Bacteria</taxon>
        <taxon>Pseudomonadati</taxon>
        <taxon>Pseudomonadota</taxon>
        <taxon>Gammaproteobacteria</taxon>
        <taxon>Pseudomonadales</taxon>
        <taxon>Pseudomonadaceae</taxon>
        <taxon>Pseudomonas</taxon>
    </lineage>
</organism>
<comment type="caution">
    <text evidence="7">The sequence shown here is derived from an EMBL/GenBank/DDBJ whole genome shotgun (WGS) entry which is preliminary data.</text>
</comment>
<feature type="coiled-coil region" evidence="5">
    <location>
        <begin position="80"/>
        <end position="107"/>
    </location>
</feature>
<reference evidence="7 8" key="1">
    <citation type="submission" date="2018-06" db="EMBL/GenBank/DDBJ databases">
        <title>Bacteria isolated from soil of Wuhan.</title>
        <authorList>
            <person name="Wei X."/>
            <person name="Chunhua H."/>
        </authorList>
    </citation>
    <scope>NUCLEOTIDE SEQUENCE [LARGE SCALE GENOMIC DNA]</scope>
    <source>
        <strain evidence="8">xwS2</strain>
    </source>
</reference>
<evidence type="ECO:0000256" key="4">
    <source>
        <dbReference type="ARBA" id="ARBA00023163"/>
    </source>
</evidence>
<dbReference type="STRING" id="237609.PSAKL28_45480"/>
<gene>
    <name evidence="7" type="ORF">DM813_07565</name>
</gene>
<protein>
    <submittedName>
        <fullName evidence="7">MerR family transcriptional regulator</fullName>
    </submittedName>
</protein>
<dbReference type="RefSeq" id="WP_128322763.1">
    <property type="nucleotide sequence ID" value="NZ_QJRG01000034.1"/>
</dbReference>
<dbReference type="PANTHER" id="PTHR30204:SF69">
    <property type="entry name" value="MERR-FAMILY TRANSCRIPTIONAL REGULATOR"/>
    <property type="match status" value="1"/>
</dbReference>
<dbReference type="PANTHER" id="PTHR30204">
    <property type="entry name" value="REDOX-CYCLING DRUG-SENSING TRANSCRIPTIONAL ACTIVATOR SOXR"/>
    <property type="match status" value="1"/>
</dbReference>
<keyword evidence="1" id="KW-0678">Repressor</keyword>
<evidence type="ECO:0000313" key="7">
    <source>
        <dbReference type="EMBL" id="RWU25562.1"/>
    </source>
</evidence>
<dbReference type="OrthoDB" id="9808480at2"/>
<dbReference type="InterPro" id="IPR000551">
    <property type="entry name" value="MerR-type_HTH_dom"/>
</dbReference>
<dbReference type="PRINTS" id="PR00040">
    <property type="entry name" value="HTHMERR"/>
</dbReference>
<proteinExistence type="predicted"/>
<dbReference type="SUPFAM" id="SSF46955">
    <property type="entry name" value="Putative DNA-binding domain"/>
    <property type="match status" value="1"/>
</dbReference>
<dbReference type="EMBL" id="QJRG01000034">
    <property type="protein sequence ID" value="RWU25562.1"/>
    <property type="molecule type" value="Genomic_DNA"/>
</dbReference>
<name>A0A443ZY84_9PSED</name>
<dbReference type="AlphaFoldDB" id="A0A443ZY84"/>
<dbReference type="SMART" id="SM00422">
    <property type="entry name" value="HTH_MERR"/>
    <property type="match status" value="1"/>
</dbReference>
<dbReference type="PROSITE" id="PS50937">
    <property type="entry name" value="HTH_MERR_2"/>
    <property type="match status" value="1"/>
</dbReference>
<dbReference type="GO" id="GO:0003677">
    <property type="term" value="F:DNA binding"/>
    <property type="evidence" value="ECO:0007669"/>
    <property type="project" value="UniProtKB-KW"/>
</dbReference>
<dbReference type="InterPro" id="IPR009061">
    <property type="entry name" value="DNA-bd_dom_put_sf"/>
</dbReference>
<keyword evidence="4" id="KW-0804">Transcription</keyword>
<dbReference type="Proteomes" id="UP000288983">
    <property type="component" value="Unassembled WGS sequence"/>
</dbReference>
<keyword evidence="5" id="KW-0175">Coiled coil</keyword>
<evidence type="ECO:0000259" key="6">
    <source>
        <dbReference type="PROSITE" id="PS50937"/>
    </source>
</evidence>
<dbReference type="GO" id="GO:0003700">
    <property type="term" value="F:DNA-binding transcription factor activity"/>
    <property type="evidence" value="ECO:0007669"/>
    <property type="project" value="InterPro"/>
</dbReference>
<keyword evidence="2" id="KW-0805">Transcription regulation</keyword>
<evidence type="ECO:0000256" key="1">
    <source>
        <dbReference type="ARBA" id="ARBA00022491"/>
    </source>
</evidence>
<evidence type="ECO:0000256" key="5">
    <source>
        <dbReference type="SAM" id="Coils"/>
    </source>
</evidence>
<dbReference type="Pfam" id="PF13411">
    <property type="entry name" value="MerR_1"/>
    <property type="match status" value="1"/>
</dbReference>
<keyword evidence="3" id="KW-0238">DNA-binding</keyword>
<sequence length="123" mass="13842">MYIGKAAQRSGATIKCIRHYEKIGLLPAPRRQGSYRIYDEQSVALVSLIKCAQKLGFSLKQMQAIVGDNGPGELPLLRIRQAIANRKAQLQAQLAELQQQHQHLLAFEASLEQTRYDCFTYPA</sequence>
<dbReference type="InterPro" id="IPR047057">
    <property type="entry name" value="MerR_fam"/>
</dbReference>
<evidence type="ECO:0000313" key="8">
    <source>
        <dbReference type="Proteomes" id="UP000288983"/>
    </source>
</evidence>
<accession>A0A443ZY84</accession>
<evidence type="ECO:0000256" key="2">
    <source>
        <dbReference type="ARBA" id="ARBA00023015"/>
    </source>
</evidence>